<dbReference type="SMART" id="SM00066">
    <property type="entry name" value="GAL4"/>
    <property type="match status" value="1"/>
</dbReference>
<accession>A0A9W6T3A8</accession>
<organism evidence="8 9">
    <name type="scientific">Candida boidinii</name>
    <name type="common">Yeast</name>
    <dbReference type="NCBI Taxonomy" id="5477"/>
    <lineage>
        <taxon>Eukaryota</taxon>
        <taxon>Fungi</taxon>
        <taxon>Dikarya</taxon>
        <taxon>Ascomycota</taxon>
        <taxon>Saccharomycotina</taxon>
        <taxon>Pichiomycetes</taxon>
        <taxon>Pichiales</taxon>
        <taxon>Pichiaceae</taxon>
        <taxon>Ogataea</taxon>
        <taxon>Ogataea/Candida clade</taxon>
    </lineage>
</organism>
<dbReference type="GO" id="GO:0006351">
    <property type="term" value="P:DNA-templated transcription"/>
    <property type="evidence" value="ECO:0007669"/>
    <property type="project" value="InterPro"/>
</dbReference>
<feature type="compositionally biased region" description="Polar residues" evidence="6">
    <location>
        <begin position="1158"/>
        <end position="1195"/>
    </location>
</feature>
<feature type="compositionally biased region" description="Basic residues" evidence="6">
    <location>
        <begin position="472"/>
        <end position="481"/>
    </location>
</feature>
<feature type="compositionally biased region" description="Low complexity" evidence="6">
    <location>
        <begin position="1342"/>
        <end position="1362"/>
    </location>
</feature>
<dbReference type="InterPro" id="IPR036864">
    <property type="entry name" value="Zn2-C6_fun-type_DNA-bd_sf"/>
</dbReference>
<dbReference type="InterPro" id="IPR016024">
    <property type="entry name" value="ARM-type_fold"/>
</dbReference>
<name>A0A9W6T3A8_CANBO</name>
<keyword evidence="1" id="KW-0479">Metal-binding</keyword>
<dbReference type="Pfam" id="PF00172">
    <property type="entry name" value="Zn_clus"/>
    <property type="match status" value="1"/>
</dbReference>
<proteinExistence type="predicted"/>
<sequence length="1371" mass="152570">MKQEYSNEQIQFLNQDGTTEQQSNSTKKKINLACARCRRRHIKCDGQVPTCGKCLAASETCEYIEGDKKVVISMRYLNKLQNEISKLKIDNANLRNAVKQDTNDINSNTVPSSENSLQGLAVDDINSSQQQNPDPAHQGSQGNTTQMSSQGNIGSEANDRDNSYLSPNNKMSGPYQTPNSFGKFNAESVTSTGEVIPPFLDKYGRIIHSRTGEKIYIGSSSMTLFGLEINKLVQPSLYNNSLNSASNSPHSLESNPSPGSAQSPHTSMNPLSSLNNDETVLEREGNAYRIMLGKAYSRPGINVNFTLPSYSYAMLLVDTFISYNDGCFYFFNEGIVKENLRRIYNDEDGTFKPDYGVDTLNNSKENESLLETIWFCKVLLIFAVGEMYLGTANNLNGYKITSHKSNSNSNNEPNNSNSSSSNINNKNNENDNNSRLPSFTSDKASASSSHNNSYSNDSIPMGNSNSTSSSSKSKKNKKNKSHFATPKLPGSGFFNQASDLFAGLFASGAIDNCAREGGIEVLLLYAFYLQVADCTVASYFYFGIALRASLVLGMHVDIGKDNLNRYELEHRRRLWWTVYMYERMLASKAGLPLSLTDDDISTELPEDFDMSNPPVGCEHYIFPEAEFIRNCVKITQINADILRGLYTRKPSSNILPVVHELVVKLLRWKRSLPDYINCDYSQPEIQVSRLVVNMMTEYFQGLNLAVRPLLFHFVLLQLKSSNPREKKFLDLSKYSSTILTLLNASFQASMNSIRSLWALMPENMVALFGYMDREYLYTSTATLILFNAAFGVYDATREHIDHALTIFTKMRNLGNHPATLRREQLLKLVAVLDFTGSMSGLLKKHYDTLYAPVPYFGGSNKDDVKGGVKVKSRVSQLSPSLTPATTSSSLVDGSNDAGDSNGNANQSYKYAPSLGSHIAPTSNTRGTSYSLVTNTKTLAEQRRREVEFSKKRKNLRPHVIPNANNDDEDDEDDDDDDDDDDDGDETAGKLDDSRKSARNGGTSGNGRGEDEDEDDYPPLNPLKRKYQEVTLDYQQDVASSYAREFAHALHNPQNQYDVPQADRPLPLPVVIGGRNSTDGKSGNLPPQTGNDPNIPIIQDDLKPQIQVNSLPTTQKIPQPPQQHVTQQEQYPNNDANQMSFFYDQSNNSGNNNNSNENTGFAYNQGTAQWKPTTSNSTPSGMTGLTPSSNHNSDITNIHEHISKLDPFPTPSFLNSPNASNTFYNPNNNANNNPNNNNSNNSNNNHHNPNINSINNNNTNATNFFSPSLVPQLPSLEDIPEDFETLSSVVENDDLQLWQNITNQASWLGSNNDEVNDLSSHSRLKQHNNSNKNFNNLSSSHKINIHQNNNNQNDNGSNNPNNDLNHHYNIHK</sequence>
<feature type="region of interest" description="Disordered" evidence="6">
    <location>
        <begin position="873"/>
        <end position="1021"/>
    </location>
</feature>
<evidence type="ECO:0000313" key="8">
    <source>
        <dbReference type="EMBL" id="GME73616.1"/>
    </source>
</evidence>
<evidence type="ECO:0000256" key="2">
    <source>
        <dbReference type="ARBA" id="ARBA00023015"/>
    </source>
</evidence>
<dbReference type="CDD" id="cd00067">
    <property type="entry name" value="GAL4"/>
    <property type="match status" value="1"/>
</dbReference>
<feature type="compositionally biased region" description="Low complexity" evidence="6">
    <location>
        <begin position="1145"/>
        <end position="1157"/>
    </location>
</feature>
<dbReference type="InterPro" id="IPR001138">
    <property type="entry name" value="Zn2Cys6_DnaBD"/>
</dbReference>
<gene>
    <name evidence="8" type="ORF">Cboi02_000411100</name>
</gene>
<dbReference type="InterPro" id="IPR007219">
    <property type="entry name" value="XnlR_reg_dom"/>
</dbReference>
<dbReference type="PANTHER" id="PTHR47424:SF6">
    <property type="entry name" value="PROLINE UTILIZATION TRANS-ACTIVATOR"/>
    <property type="match status" value="1"/>
</dbReference>
<dbReference type="Pfam" id="PF04082">
    <property type="entry name" value="Fungal_trans"/>
    <property type="match status" value="1"/>
</dbReference>
<evidence type="ECO:0000256" key="5">
    <source>
        <dbReference type="SAM" id="Coils"/>
    </source>
</evidence>
<feature type="region of interest" description="Disordered" evidence="6">
    <location>
        <begin position="1342"/>
        <end position="1371"/>
    </location>
</feature>
<dbReference type="InterPro" id="IPR051127">
    <property type="entry name" value="Fungal_SecMet_Regulators"/>
</dbReference>
<keyword evidence="3" id="KW-0804">Transcription</keyword>
<dbReference type="PANTHER" id="PTHR47424">
    <property type="entry name" value="REGULATORY PROTEIN GAL4"/>
    <property type="match status" value="1"/>
</dbReference>
<protein>
    <submittedName>
        <fullName evidence="8">Unnamed protein product</fullName>
    </submittedName>
</protein>
<dbReference type="GO" id="GO:0000981">
    <property type="term" value="F:DNA-binding transcription factor activity, RNA polymerase II-specific"/>
    <property type="evidence" value="ECO:0007669"/>
    <property type="project" value="InterPro"/>
</dbReference>
<dbReference type="SMART" id="SM00906">
    <property type="entry name" value="Fungal_trans"/>
    <property type="match status" value="1"/>
</dbReference>
<dbReference type="EMBL" id="BSXN01001568">
    <property type="protein sequence ID" value="GME73616.1"/>
    <property type="molecule type" value="Genomic_DNA"/>
</dbReference>
<evidence type="ECO:0000259" key="7">
    <source>
        <dbReference type="PROSITE" id="PS50048"/>
    </source>
</evidence>
<dbReference type="GO" id="GO:0008270">
    <property type="term" value="F:zinc ion binding"/>
    <property type="evidence" value="ECO:0007669"/>
    <property type="project" value="InterPro"/>
</dbReference>
<feature type="region of interest" description="Disordered" evidence="6">
    <location>
        <begin position="404"/>
        <end position="484"/>
    </location>
</feature>
<dbReference type="GO" id="GO:0003677">
    <property type="term" value="F:DNA binding"/>
    <property type="evidence" value="ECO:0007669"/>
    <property type="project" value="InterPro"/>
</dbReference>
<reference evidence="8" key="1">
    <citation type="submission" date="2023-04" db="EMBL/GenBank/DDBJ databases">
        <title>Candida boidinii NBRC 10035.</title>
        <authorList>
            <person name="Ichikawa N."/>
            <person name="Sato H."/>
            <person name="Tonouchi N."/>
        </authorList>
    </citation>
    <scope>NUCLEOTIDE SEQUENCE</scope>
    <source>
        <strain evidence="8">NBRC 10035</strain>
    </source>
</reference>
<evidence type="ECO:0000256" key="1">
    <source>
        <dbReference type="ARBA" id="ARBA00022723"/>
    </source>
</evidence>
<comment type="caution">
    <text evidence="8">The sequence shown here is derived from an EMBL/GenBank/DDBJ whole genome shotgun (WGS) entry which is preliminary data.</text>
</comment>
<dbReference type="SUPFAM" id="SSF48371">
    <property type="entry name" value="ARM repeat"/>
    <property type="match status" value="1"/>
</dbReference>
<keyword evidence="2" id="KW-0805">Transcription regulation</keyword>
<keyword evidence="4" id="KW-0539">Nucleus</keyword>
<feature type="domain" description="Zn(2)-C6 fungal-type" evidence="7">
    <location>
        <begin position="33"/>
        <end position="63"/>
    </location>
</feature>
<dbReference type="PROSITE" id="PS00463">
    <property type="entry name" value="ZN2_CY6_FUNGAL_1"/>
    <property type="match status" value="1"/>
</dbReference>
<keyword evidence="9" id="KW-1185">Reference proteome</keyword>
<feature type="region of interest" description="Disordered" evidence="6">
    <location>
        <begin position="244"/>
        <end position="275"/>
    </location>
</feature>
<feature type="compositionally biased region" description="Basic and acidic residues" evidence="6">
    <location>
        <begin position="939"/>
        <end position="949"/>
    </location>
</feature>
<feature type="compositionally biased region" description="Polar residues" evidence="6">
    <location>
        <begin position="163"/>
        <end position="179"/>
    </location>
</feature>
<feature type="compositionally biased region" description="Low complexity" evidence="6">
    <location>
        <begin position="1216"/>
        <end position="1265"/>
    </location>
</feature>
<feature type="region of interest" description="Disordered" evidence="6">
    <location>
        <begin position="1137"/>
        <end position="1265"/>
    </location>
</feature>
<evidence type="ECO:0000256" key="3">
    <source>
        <dbReference type="ARBA" id="ARBA00023163"/>
    </source>
</evidence>
<feature type="region of interest" description="Disordered" evidence="6">
    <location>
        <begin position="126"/>
        <end position="179"/>
    </location>
</feature>
<evidence type="ECO:0000256" key="6">
    <source>
        <dbReference type="SAM" id="MobiDB-lite"/>
    </source>
</evidence>
<keyword evidence="5" id="KW-0175">Coiled coil</keyword>
<evidence type="ECO:0000256" key="4">
    <source>
        <dbReference type="ARBA" id="ARBA00023242"/>
    </source>
</evidence>
<dbReference type="PROSITE" id="PS50048">
    <property type="entry name" value="ZN2_CY6_FUNGAL_2"/>
    <property type="match status" value="1"/>
</dbReference>
<feature type="coiled-coil region" evidence="5">
    <location>
        <begin position="77"/>
        <end position="104"/>
    </location>
</feature>
<feature type="compositionally biased region" description="Low complexity" evidence="6">
    <location>
        <begin position="873"/>
        <end position="890"/>
    </location>
</feature>
<feature type="compositionally biased region" description="Polar residues" evidence="6">
    <location>
        <begin position="897"/>
        <end position="908"/>
    </location>
</feature>
<dbReference type="Proteomes" id="UP001165120">
    <property type="component" value="Unassembled WGS sequence"/>
</dbReference>
<feature type="compositionally biased region" description="Polar residues" evidence="6">
    <location>
        <begin position="253"/>
        <end position="275"/>
    </location>
</feature>
<dbReference type="Gene3D" id="4.10.240.10">
    <property type="entry name" value="Zn(2)-C6 fungal-type DNA-binding domain"/>
    <property type="match status" value="1"/>
</dbReference>
<feature type="compositionally biased region" description="Acidic residues" evidence="6">
    <location>
        <begin position="965"/>
        <end position="985"/>
    </location>
</feature>
<feature type="compositionally biased region" description="Low complexity" evidence="6">
    <location>
        <begin position="405"/>
        <end position="471"/>
    </location>
</feature>
<dbReference type="CDD" id="cd12148">
    <property type="entry name" value="fungal_TF_MHR"/>
    <property type="match status" value="1"/>
</dbReference>
<dbReference type="SUPFAM" id="SSF57701">
    <property type="entry name" value="Zn2/Cys6 DNA-binding domain"/>
    <property type="match status" value="1"/>
</dbReference>
<feature type="compositionally biased region" description="Polar residues" evidence="6">
    <location>
        <begin position="919"/>
        <end position="938"/>
    </location>
</feature>
<feature type="compositionally biased region" description="Polar residues" evidence="6">
    <location>
        <begin position="126"/>
        <end position="155"/>
    </location>
</feature>
<evidence type="ECO:0000313" key="9">
    <source>
        <dbReference type="Proteomes" id="UP001165120"/>
    </source>
</evidence>
<feature type="compositionally biased region" description="Basic and acidic residues" evidence="6">
    <location>
        <begin position="986"/>
        <end position="995"/>
    </location>
</feature>